<dbReference type="PANTHER" id="PTHR35006">
    <property type="entry name" value="GLYOXALASE FAMILY PROTEIN (AFU_ORTHOLOGUE AFUA_5G14830)"/>
    <property type="match status" value="1"/>
</dbReference>
<dbReference type="AlphaFoldDB" id="A0A1L9BEG5"/>
<proteinExistence type="predicted"/>
<dbReference type="CDD" id="cd07262">
    <property type="entry name" value="VOC_like"/>
    <property type="match status" value="1"/>
</dbReference>
<evidence type="ECO:0000313" key="3">
    <source>
        <dbReference type="Proteomes" id="UP000182229"/>
    </source>
</evidence>
<evidence type="ECO:0000259" key="1">
    <source>
        <dbReference type="PROSITE" id="PS51819"/>
    </source>
</evidence>
<dbReference type="InterPro" id="IPR029068">
    <property type="entry name" value="Glyas_Bleomycin-R_OHBP_Dase"/>
</dbReference>
<organism evidence="2 3">
    <name type="scientific">Cystobacter ferrugineus</name>
    <dbReference type="NCBI Taxonomy" id="83449"/>
    <lineage>
        <taxon>Bacteria</taxon>
        <taxon>Pseudomonadati</taxon>
        <taxon>Myxococcota</taxon>
        <taxon>Myxococcia</taxon>
        <taxon>Myxococcales</taxon>
        <taxon>Cystobacterineae</taxon>
        <taxon>Archangiaceae</taxon>
        <taxon>Cystobacter</taxon>
    </lineage>
</organism>
<dbReference type="STRING" id="83449.BON30_06740"/>
<dbReference type="InterPro" id="IPR004360">
    <property type="entry name" value="Glyas_Fos-R_dOase_dom"/>
</dbReference>
<dbReference type="EMBL" id="MPIN01000002">
    <property type="protein sequence ID" value="OJH40641.1"/>
    <property type="molecule type" value="Genomic_DNA"/>
</dbReference>
<dbReference type="SUPFAM" id="SSF54593">
    <property type="entry name" value="Glyoxalase/Bleomycin resistance protein/Dihydroxybiphenyl dioxygenase"/>
    <property type="match status" value="1"/>
</dbReference>
<gene>
    <name evidence="2" type="ORF">BON30_06740</name>
</gene>
<protein>
    <submittedName>
        <fullName evidence="2">Glyoxalase</fullName>
    </submittedName>
</protein>
<dbReference type="Pfam" id="PF00903">
    <property type="entry name" value="Glyoxalase"/>
    <property type="match status" value="1"/>
</dbReference>
<dbReference type="InterPro" id="IPR037523">
    <property type="entry name" value="VOC_core"/>
</dbReference>
<dbReference type="PROSITE" id="PS51819">
    <property type="entry name" value="VOC"/>
    <property type="match status" value="1"/>
</dbReference>
<evidence type="ECO:0000313" key="2">
    <source>
        <dbReference type="EMBL" id="OJH40641.1"/>
    </source>
</evidence>
<dbReference type="RefSeq" id="WP_071897084.1">
    <property type="nucleotide sequence ID" value="NZ_MPIN01000002.1"/>
</dbReference>
<dbReference type="OrthoDB" id="9800438at2"/>
<sequence length="131" mass="14467">MIDHLSFYTTDYPTSKAFYEAVLAPLGHGLVQEMTATWDPEFPSRRMCAFGPPGKSILWLIEVKTPASPRHVAFTARDRAGVDAFHQTALKTGAKDNGAPGERPHYHPHYYGAFVLDPDGNNIEAVFHGTP</sequence>
<dbReference type="PANTHER" id="PTHR35006:SF2">
    <property type="entry name" value="GLYOXALASE FAMILY PROTEIN (AFU_ORTHOLOGUE AFUA_5G14830)"/>
    <property type="match status" value="1"/>
</dbReference>
<name>A0A1L9BEG5_9BACT</name>
<reference evidence="2 3" key="2">
    <citation type="submission" date="2016-12" db="EMBL/GenBank/DDBJ databases">
        <title>Draft Genome Sequence of Cystobacter ferrugineus Strain Cbfe23.</title>
        <authorList>
            <person name="Akbar S."/>
            <person name="Dowd S.E."/>
            <person name="Stevens D.C."/>
        </authorList>
    </citation>
    <scope>NUCLEOTIDE SEQUENCE [LARGE SCALE GENOMIC DNA]</scope>
    <source>
        <strain evidence="2 3">Cbfe23</strain>
    </source>
</reference>
<feature type="domain" description="VOC" evidence="1">
    <location>
        <begin position="1"/>
        <end position="128"/>
    </location>
</feature>
<keyword evidence="3" id="KW-1185">Reference proteome</keyword>
<reference evidence="3" key="1">
    <citation type="submission" date="2016-11" db="EMBL/GenBank/DDBJ databases">
        <authorList>
            <person name="Shukria A."/>
            <person name="Stevens D.C."/>
        </authorList>
    </citation>
    <scope>NUCLEOTIDE SEQUENCE [LARGE SCALE GENOMIC DNA]</scope>
    <source>
        <strain evidence="3">Cbfe23</strain>
    </source>
</reference>
<dbReference type="Proteomes" id="UP000182229">
    <property type="component" value="Unassembled WGS sequence"/>
</dbReference>
<accession>A0A1L9BEG5</accession>
<dbReference type="Gene3D" id="3.10.180.10">
    <property type="entry name" value="2,3-Dihydroxybiphenyl 1,2-Dioxygenase, domain 1"/>
    <property type="match status" value="1"/>
</dbReference>
<comment type="caution">
    <text evidence="2">The sequence shown here is derived from an EMBL/GenBank/DDBJ whole genome shotgun (WGS) entry which is preliminary data.</text>
</comment>